<protein>
    <submittedName>
        <fullName evidence="2">WEB family protein</fullName>
    </submittedName>
</protein>
<dbReference type="PANTHER" id="PTHR35164:SF9">
    <property type="entry name" value="EXPRESSED PROTEIN"/>
    <property type="match status" value="1"/>
</dbReference>
<sequence>MMQQHERELNMKEENIESLKQELDKAKQFEAKLVEREVRLKEDLGNSKASEARAMELLSESGKRIRELEDEIMRAKLSETKMFDSVVSQTKQLEKTKIDLKESKLEVSALHEKIEKLDLTNDAFESLRSELQLAKENEKVALLTAKSLLEEMNSLKLELKMAIEAEEKSNEAMNDLALALKEVAIEANQAKEKLSSTELELEHVKHEAGRLKTMVRSTDDDHQKLFEEVMKENEVYKNTIERLRLEAEESLLAWNEKEIGFVNCIRAAEDERAIAREENVRLIESLTASKEENSKLRDILKQALNEANIANEAAEIARVENSQLKDSHVEKDEALEFFARENERLRINEVAANECIEEMKRLLSVALTESKTRSALTEETERGENPRKAVSLDLSELKIPNGHGDESEKLVGSDEALRGSIFDTVDSPMSEPGTPLHRRVSSSFMDGEETINSVACFDNAKNNDNSQRKRRALLHRFGDLLKRKNLH</sequence>
<comment type="caution">
    <text evidence="2">The sequence shown here is derived from an EMBL/GenBank/DDBJ whole genome shotgun (WGS) entry which is preliminary data.</text>
</comment>
<proteinExistence type="predicted"/>
<dbReference type="AlphaFoldDB" id="A0A2R6R669"/>
<dbReference type="Proteomes" id="UP000241394">
    <property type="component" value="Chromosome LG9"/>
</dbReference>
<dbReference type="InParanoid" id="A0A2R6R669"/>
<dbReference type="PANTHER" id="PTHR35164">
    <property type="entry name" value="EXPRESSED PROTEIN"/>
    <property type="match status" value="1"/>
</dbReference>
<reference evidence="3" key="2">
    <citation type="journal article" date="2018" name="BMC Genomics">
        <title>A manually annotated Actinidia chinensis var. chinensis (kiwifruit) genome highlights the challenges associated with draft genomes and gene prediction in plants.</title>
        <authorList>
            <person name="Pilkington S.M."/>
            <person name="Crowhurst R."/>
            <person name="Hilario E."/>
            <person name="Nardozza S."/>
            <person name="Fraser L."/>
            <person name="Peng Y."/>
            <person name="Gunaseelan K."/>
            <person name="Simpson R."/>
            <person name="Tahir J."/>
            <person name="Deroles S.C."/>
            <person name="Templeton K."/>
            <person name="Luo Z."/>
            <person name="Davy M."/>
            <person name="Cheng C."/>
            <person name="McNeilage M."/>
            <person name="Scaglione D."/>
            <person name="Liu Y."/>
            <person name="Zhang Q."/>
            <person name="Datson P."/>
            <person name="De Silva N."/>
            <person name="Gardiner S.E."/>
            <person name="Bassett H."/>
            <person name="Chagne D."/>
            <person name="McCallum J."/>
            <person name="Dzierzon H."/>
            <person name="Deng C."/>
            <person name="Wang Y.Y."/>
            <person name="Barron L."/>
            <person name="Manako K."/>
            <person name="Bowen J."/>
            <person name="Foster T.M."/>
            <person name="Erridge Z.A."/>
            <person name="Tiffin H."/>
            <person name="Waite C.N."/>
            <person name="Davies K.M."/>
            <person name="Grierson E.P."/>
            <person name="Laing W.A."/>
            <person name="Kirk R."/>
            <person name="Chen X."/>
            <person name="Wood M."/>
            <person name="Montefiori M."/>
            <person name="Brummell D.A."/>
            <person name="Schwinn K.E."/>
            <person name="Catanach A."/>
            <person name="Fullerton C."/>
            <person name="Li D."/>
            <person name="Meiyalaghan S."/>
            <person name="Nieuwenhuizen N."/>
            <person name="Read N."/>
            <person name="Prakash R."/>
            <person name="Hunter D."/>
            <person name="Zhang H."/>
            <person name="McKenzie M."/>
            <person name="Knabel M."/>
            <person name="Harris A."/>
            <person name="Allan A.C."/>
            <person name="Gleave A."/>
            <person name="Chen A."/>
            <person name="Janssen B.J."/>
            <person name="Plunkett B."/>
            <person name="Ampomah-Dwamena C."/>
            <person name="Voogd C."/>
            <person name="Leif D."/>
            <person name="Lafferty D."/>
            <person name="Souleyre E.J.F."/>
            <person name="Varkonyi-Gasic E."/>
            <person name="Gambi F."/>
            <person name="Hanley J."/>
            <person name="Yao J.L."/>
            <person name="Cheung J."/>
            <person name="David K.M."/>
            <person name="Warren B."/>
            <person name="Marsh K."/>
            <person name="Snowden K.C."/>
            <person name="Lin-Wang K."/>
            <person name="Brian L."/>
            <person name="Martinez-Sanchez M."/>
            <person name="Wang M."/>
            <person name="Ileperuma N."/>
            <person name="Macnee N."/>
            <person name="Campin R."/>
            <person name="McAtee P."/>
            <person name="Drummond R.S.M."/>
            <person name="Espley R.V."/>
            <person name="Ireland H.S."/>
            <person name="Wu R."/>
            <person name="Atkinson R.G."/>
            <person name="Karunairetnam S."/>
            <person name="Bulley S."/>
            <person name="Chunkath S."/>
            <person name="Hanley Z."/>
            <person name="Storey R."/>
            <person name="Thrimawithana A.H."/>
            <person name="Thomson S."/>
            <person name="David C."/>
            <person name="Testolin R."/>
            <person name="Huang H."/>
            <person name="Hellens R.P."/>
            <person name="Schaffer R.J."/>
        </authorList>
    </citation>
    <scope>NUCLEOTIDE SEQUENCE [LARGE SCALE GENOMIC DNA]</scope>
    <source>
        <strain evidence="3">cv. Red5</strain>
    </source>
</reference>
<evidence type="ECO:0000313" key="3">
    <source>
        <dbReference type="Proteomes" id="UP000241394"/>
    </source>
</evidence>
<accession>A0A2R6R669</accession>
<dbReference type="EMBL" id="NKQK01000009">
    <property type="protein sequence ID" value="PSS21493.1"/>
    <property type="molecule type" value="Genomic_DNA"/>
</dbReference>
<dbReference type="FunCoup" id="A0A2R6R669">
    <property type="interactions" value="2171"/>
</dbReference>
<reference evidence="2 3" key="1">
    <citation type="submission" date="2017-07" db="EMBL/GenBank/DDBJ databases">
        <title>An improved, manually edited Actinidia chinensis var. chinensis (kiwifruit) genome highlights the challenges associated with draft genomes and gene prediction in plants.</title>
        <authorList>
            <person name="Pilkington S."/>
            <person name="Crowhurst R."/>
            <person name="Hilario E."/>
            <person name="Nardozza S."/>
            <person name="Fraser L."/>
            <person name="Peng Y."/>
            <person name="Gunaseelan K."/>
            <person name="Simpson R."/>
            <person name="Tahir J."/>
            <person name="Deroles S."/>
            <person name="Templeton K."/>
            <person name="Luo Z."/>
            <person name="Davy M."/>
            <person name="Cheng C."/>
            <person name="Mcneilage M."/>
            <person name="Scaglione D."/>
            <person name="Liu Y."/>
            <person name="Zhang Q."/>
            <person name="Datson P."/>
            <person name="De Silva N."/>
            <person name="Gardiner S."/>
            <person name="Bassett H."/>
            <person name="Chagne D."/>
            <person name="Mccallum J."/>
            <person name="Dzierzon H."/>
            <person name="Deng C."/>
            <person name="Wang Y.-Y."/>
            <person name="Barron N."/>
            <person name="Manako K."/>
            <person name="Bowen J."/>
            <person name="Foster T."/>
            <person name="Erridge Z."/>
            <person name="Tiffin H."/>
            <person name="Waite C."/>
            <person name="Davies K."/>
            <person name="Grierson E."/>
            <person name="Laing W."/>
            <person name="Kirk R."/>
            <person name="Chen X."/>
            <person name="Wood M."/>
            <person name="Montefiori M."/>
            <person name="Brummell D."/>
            <person name="Schwinn K."/>
            <person name="Catanach A."/>
            <person name="Fullerton C."/>
            <person name="Li D."/>
            <person name="Meiyalaghan S."/>
            <person name="Nieuwenhuizen N."/>
            <person name="Read N."/>
            <person name="Prakash R."/>
            <person name="Hunter D."/>
            <person name="Zhang H."/>
            <person name="Mckenzie M."/>
            <person name="Knabel M."/>
            <person name="Harris A."/>
            <person name="Allan A."/>
            <person name="Chen A."/>
            <person name="Janssen B."/>
            <person name="Plunkett B."/>
            <person name="Dwamena C."/>
            <person name="Voogd C."/>
            <person name="Leif D."/>
            <person name="Lafferty D."/>
            <person name="Souleyre E."/>
            <person name="Varkonyi-Gasic E."/>
            <person name="Gambi F."/>
            <person name="Hanley J."/>
            <person name="Yao J.-L."/>
            <person name="Cheung J."/>
            <person name="David K."/>
            <person name="Warren B."/>
            <person name="Marsh K."/>
            <person name="Snowden K."/>
            <person name="Lin-Wang K."/>
            <person name="Brian L."/>
            <person name="Martinez-Sanchez M."/>
            <person name="Wang M."/>
            <person name="Ileperuma N."/>
            <person name="Macnee N."/>
            <person name="Campin R."/>
            <person name="Mcatee P."/>
            <person name="Drummond R."/>
            <person name="Espley R."/>
            <person name="Ireland H."/>
            <person name="Wu R."/>
            <person name="Atkinson R."/>
            <person name="Karunairetnam S."/>
            <person name="Bulley S."/>
            <person name="Chunkath S."/>
            <person name="Hanley Z."/>
            <person name="Storey R."/>
            <person name="Thrimawithana A."/>
            <person name="Thomson S."/>
            <person name="David C."/>
            <person name="Testolin R."/>
        </authorList>
    </citation>
    <scope>NUCLEOTIDE SEQUENCE [LARGE SCALE GENOMIC DNA]</scope>
    <source>
        <strain evidence="3">cv. Red5</strain>
        <tissue evidence="2">Young leaf</tissue>
    </source>
</reference>
<keyword evidence="1" id="KW-0175">Coiled coil</keyword>
<keyword evidence="3" id="KW-1185">Reference proteome</keyword>
<evidence type="ECO:0000313" key="2">
    <source>
        <dbReference type="EMBL" id="PSS21493.1"/>
    </source>
</evidence>
<dbReference type="Gramene" id="PSS21493">
    <property type="protein sequence ID" value="PSS21493"/>
    <property type="gene ID" value="CEY00_Acc10537"/>
</dbReference>
<dbReference type="OMA" id="QHRCRIE"/>
<organism evidence="2 3">
    <name type="scientific">Actinidia chinensis var. chinensis</name>
    <name type="common">Chinese soft-hair kiwi</name>
    <dbReference type="NCBI Taxonomy" id="1590841"/>
    <lineage>
        <taxon>Eukaryota</taxon>
        <taxon>Viridiplantae</taxon>
        <taxon>Streptophyta</taxon>
        <taxon>Embryophyta</taxon>
        <taxon>Tracheophyta</taxon>
        <taxon>Spermatophyta</taxon>
        <taxon>Magnoliopsida</taxon>
        <taxon>eudicotyledons</taxon>
        <taxon>Gunneridae</taxon>
        <taxon>Pentapetalae</taxon>
        <taxon>asterids</taxon>
        <taxon>Ericales</taxon>
        <taxon>Actinidiaceae</taxon>
        <taxon>Actinidia</taxon>
    </lineage>
</organism>
<dbReference type="OrthoDB" id="774313at2759"/>
<dbReference type="STRING" id="1590841.A0A2R6R669"/>
<feature type="coiled-coil region" evidence="1">
    <location>
        <begin position="2"/>
        <end position="320"/>
    </location>
</feature>
<evidence type="ECO:0000256" key="1">
    <source>
        <dbReference type="SAM" id="Coils"/>
    </source>
</evidence>
<gene>
    <name evidence="2" type="ORF">CEY00_Acc10537</name>
</gene>
<name>A0A2R6R669_ACTCC</name>